<accession>A0A1M6AQB8</accession>
<dbReference type="OrthoDB" id="3010364at2"/>
<evidence type="ECO:0000313" key="2">
    <source>
        <dbReference type="Proteomes" id="UP000184052"/>
    </source>
</evidence>
<dbReference type="RefSeq" id="WP_073045770.1">
    <property type="nucleotide sequence ID" value="NZ_FQZL01000004.1"/>
</dbReference>
<dbReference type="AlphaFoldDB" id="A0A1M6AQB8"/>
<dbReference type="Proteomes" id="UP000184052">
    <property type="component" value="Unassembled WGS sequence"/>
</dbReference>
<name>A0A1M6AQB8_9FIRM</name>
<keyword evidence="2" id="KW-1185">Reference proteome</keyword>
<sequence length="110" mass="13106">MKNYKNMKPQFDYQELIDELKSEVRAGSLTENDIIQVLRSHKADKNGYYPIIDWHYNKETMEMELAPDSLDDEEDIREKNIIREQYLEDLPVLKDMTVKACLAEMFEKSK</sequence>
<organism evidence="1 2">
    <name type="scientific">Dethiosulfatibacter aminovorans DSM 17477</name>
    <dbReference type="NCBI Taxonomy" id="1121476"/>
    <lineage>
        <taxon>Bacteria</taxon>
        <taxon>Bacillati</taxon>
        <taxon>Bacillota</taxon>
        <taxon>Tissierellia</taxon>
        <taxon>Dethiosulfatibacter</taxon>
    </lineage>
</organism>
<gene>
    <name evidence="1" type="ORF">SAMN02745751_00211</name>
</gene>
<proteinExistence type="predicted"/>
<protein>
    <submittedName>
        <fullName evidence="1">Uncharacterized protein</fullName>
    </submittedName>
</protein>
<evidence type="ECO:0000313" key="1">
    <source>
        <dbReference type="EMBL" id="SHI38719.1"/>
    </source>
</evidence>
<reference evidence="1 2" key="1">
    <citation type="submission" date="2016-11" db="EMBL/GenBank/DDBJ databases">
        <authorList>
            <person name="Jaros S."/>
            <person name="Januszkiewicz K."/>
            <person name="Wedrychowicz H."/>
        </authorList>
    </citation>
    <scope>NUCLEOTIDE SEQUENCE [LARGE SCALE GENOMIC DNA]</scope>
    <source>
        <strain evidence="1 2">DSM 17477</strain>
    </source>
</reference>
<dbReference type="EMBL" id="FQZL01000004">
    <property type="protein sequence ID" value="SHI38719.1"/>
    <property type="molecule type" value="Genomic_DNA"/>
</dbReference>